<evidence type="ECO:0000256" key="1">
    <source>
        <dbReference type="ARBA" id="ARBA00008171"/>
    </source>
</evidence>
<comment type="caution">
    <text evidence="4">The sequence shown here is derived from an EMBL/GenBank/DDBJ whole genome shotgun (WGS) entry which is preliminary data.</text>
</comment>
<feature type="domain" description="Protein kinase" evidence="3">
    <location>
        <begin position="400"/>
        <end position="654"/>
    </location>
</feature>
<dbReference type="Gene3D" id="1.10.510.10">
    <property type="entry name" value="Transferase(Phosphotransferase) domain 1"/>
    <property type="match status" value="1"/>
</dbReference>
<evidence type="ECO:0000313" key="4">
    <source>
        <dbReference type="EMBL" id="TMW69732.1"/>
    </source>
</evidence>
<dbReference type="Proteomes" id="UP000794436">
    <property type="component" value="Unassembled WGS sequence"/>
</dbReference>
<dbReference type="PANTHER" id="PTHR44329:SF214">
    <property type="entry name" value="PROTEIN KINASE DOMAIN-CONTAINING PROTEIN"/>
    <property type="match status" value="1"/>
</dbReference>
<dbReference type="Pfam" id="PF08477">
    <property type="entry name" value="Roc"/>
    <property type="match status" value="1"/>
</dbReference>
<dbReference type="InterPro" id="IPR000719">
    <property type="entry name" value="Prot_kinase_dom"/>
</dbReference>
<dbReference type="PANTHER" id="PTHR44329">
    <property type="entry name" value="SERINE/THREONINE-PROTEIN KINASE TNNI3K-RELATED"/>
    <property type="match status" value="1"/>
</dbReference>
<evidence type="ECO:0000313" key="5">
    <source>
        <dbReference type="Proteomes" id="UP000794436"/>
    </source>
</evidence>
<keyword evidence="5" id="KW-1185">Reference proteome</keyword>
<dbReference type="SUPFAM" id="SSF52540">
    <property type="entry name" value="P-loop containing nucleoside triphosphate hydrolases"/>
    <property type="match status" value="1"/>
</dbReference>
<dbReference type="InterPro" id="IPR027417">
    <property type="entry name" value="P-loop_NTPase"/>
</dbReference>
<evidence type="ECO:0000256" key="2">
    <source>
        <dbReference type="SAM" id="MobiDB-lite"/>
    </source>
</evidence>
<dbReference type="InterPro" id="IPR051681">
    <property type="entry name" value="Ser/Thr_Kinases-Pseudokinases"/>
</dbReference>
<dbReference type="EMBL" id="SPLM01000001">
    <property type="protein sequence ID" value="TMW69732.1"/>
    <property type="molecule type" value="Genomic_DNA"/>
</dbReference>
<dbReference type="PROSITE" id="PS50011">
    <property type="entry name" value="PROTEIN_KINASE_DOM"/>
    <property type="match status" value="1"/>
</dbReference>
<dbReference type="GO" id="GO:0005524">
    <property type="term" value="F:ATP binding"/>
    <property type="evidence" value="ECO:0007669"/>
    <property type="project" value="InterPro"/>
</dbReference>
<dbReference type="InterPro" id="IPR011009">
    <property type="entry name" value="Kinase-like_dom_sf"/>
</dbReference>
<dbReference type="AlphaFoldDB" id="A0A8K1CVL4"/>
<dbReference type="Gene3D" id="3.40.50.300">
    <property type="entry name" value="P-loop containing nucleotide triphosphate hydrolases"/>
    <property type="match status" value="1"/>
</dbReference>
<dbReference type="Pfam" id="PF07714">
    <property type="entry name" value="PK_Tyr_Ser-Thr"/>
    <property type="match status" value="1"/>
</dbReference>
<reference evidence="4" key="1">
    <citation type="submission" date="2019-03" db="EMBL/GenBank/DDBJ databases">
        <title>Long read genome sequence of the mycoparasitic Pythium oligandrum ATCC 38472 isolated from sugarbeet rhizosphere.</title>
        <authorList>
            <person name="Gaulin E."/>
        </authorList>
    </citation>
    <scope>NUCLEOTIDE SEQUENCE</scope>
    <source>
        <strain evidence="4">ATCC 38472_TT</strain>
    </source>
</reference>
<dbReference type="SMART" id="SM00220">
    <property type="entry name" value="S_TKc"/>
    <property type="match status" value="1"/>
</dbReference>
<dbReference type="GO" id="GO:0004674">
    <property type="term" value="F:protein serine/threonine kinase activity"/>
    <property type="evidence" value="ECO:0007669"/>
    <property type="project" value="TreeGrafter"/>
</dbReference>
<comment type="similarity">
    <text evidence="1">Belongs to the protein kinase superfamily. TKL Ser/Thr protein kinase family. ROCO subfamily.</text>
</comment>
<proteinExistence type="inferred from homology"/>
<organism evidence="4 5">
    <name type="scientific">Pythium oligandrum</name>
    <name type="common">Mycoparasitic fungus</name>
    <dbReference type="NCBI Taxonomy" id="41045"/>
    <lineage>
        <taxon>Eukaryota</taxon>
        <taxon>Sar</taxon>
        <taxon>Stramenopiles</taxon>
        <taxon>Oomycota</taxon>
        <taxon>Peronosporomycetes</taxon>
        <taxon>Pythiales</taxon>
        <taxon>Pythiaceae</taxon>
        <taxon>Pythium</taxon>
    </lineage>
</organism>
<dbReference type="Gene3D" id="3.30.200.20">
    <property type="entry name" value="Phosphorylase Kinase, domain 1"/>
    <property type="match status" value="1"/>
</dbReference>
<dbReference type="InterPro" id="IPR008271">
    <property type="entry name" value="Ser/Thr_kinase_AS"/>
</dbReference>
<accession>A0A8K1CVL4</accession>
<feature type="region of interest" description="Disordered" evidence="2">
    <location>
        <begin position="654"/>
        <end position="680"/>
    </location>
</feature>
<dbReference type="SUPFAM" id="SSF56112">
    <property type="entry name" value="Protein kinase-like (PK-like)"/>
    <property type="match status" value="1"/>
</dbReference>
<protein>
    <recommendedName>
        <fullName evidence="3">Protein kinase domain-containing protein</fullName>
    </recommendedName>
</protein>
<gene>
    <name evidence="4" type="ORF">Poli38472_001888</name>
</gene>
<dbReference type="OrthoDB" id="1668230at2759"/>
<dbReference type="InterPro" id="IPR001245">
    <property type="entry name" value="Ser-Thr/Tyr_kinase_cat_dom"/>
</dbReference>
<name>A0A8K1CVL4_PYTOL</name>
<dbReference type="PROSITE" id="PS00108">
    <property type="entry name" value="PROTEIN_KINASE_ST"/>
    <property type="match status" value="1"/>
</dbReference>
<sequence>MDVCGTVEEPTWCRKRGHDVTLWDFAGQDEFRAAHTLFFSQRALYLICVDVDEFDQVMRKAHACEDDDEVESLVLEFVRERVWRWFLSIFARQPEAECFVIATKTDALGSNDTSRLKLLESELFTNFNELKQRYSRESLREIEALQKLLAQSKADASIDTRIESLQQLQKQLEASIPTSWIGLNVYDPSSVEHARTSIEDLLKQSDRSFVMSDKYSRVLKRVEKLREQSQQAMKRNRIQQSFVSLPGLVQKLMGDIQGLTEDEAKTILKTLHDLGDVLCWKQKMCDRNACGLIGQKGPVIHLEALGINDRESSSWLRDPHDAIEGVLDMFPGILVNRRAVRDGARWNLDEWIPKWRKLPDNRRAFQLREYSWPPYDVVEWYRRAGGGARKWFISPESIVKCDGPALATGSLGMVYQAKWQHTDVVVKEMTESEIRRFMRKVNLWWELRHDNVVRFLGANDRIEPYFMVSSYATNGPLVSYPKREKMRNGRVLVWRKLREVAAGLCHLHGHSIVHGDLKGNNIVVARDGTAMLVDFGLSFVEAGSLSVVKEIEDTLGAMQRRAPEFAKLTIERPTRKSDVYSLGMCIVEAVTGETPWNGYRTDEIQSYLRNGEVKVDKPEAMTDAQWELVRQMITPSPKDRPELDAVISKLEEFAKEEESAENEQLNPYKDTDASVTPDAA</sequence>
<evidence type="ECO:0000259" key="3">
    <source>
        <dbReference type="PROSITE" id="PS50011"/>
    </source>
</evidence>